<accession>A0A1Y1IQD5</accession>
<protein>
    <submittedName>
        <fullName evidence="2">Uncharacterized protein</fullName>
    </submittedName>
</protein>
<reference evidence="2 3" key="1">
    <citation type="journal article" date="2014" name="Nat. Commun.">
        <title>Klebsormidium flaccidum genome reveals primary factors for plant terrestrial adaptation.</title>
        <authorList>
            <person name="Hori K."/>
            <person name="Maruyama F."/>
            <person name="Fujisawa T."/>
            <person name="Togashi T."/>
            <person name="Yamamoto N."/>
            <person name="Seo M."/>
            <person name="Sato S."/>
            <person name="Yamada T."/>
            <person name="Mori H."/>
            <person name="Tajima N."/>
            <person name="Moriyama T."/>
            <person name="Ikeuchi M."/>
            <person name="Watanabe M."/>
            <person name="Wada H."/>
            <person name="Kobayashi K."/>
            <person name="Saito M."/>
            <person name="Masuda T."/>
            <person name="Sasaki-Sekimoto Y."/>
            <person name="Mashiguchi K."/>
            <person name="Awai K."/>
            <person name="Shimojima M."/>
            <person name="Masuda S."/>
            <person name="Iwai M."/>
            <person name="Nobusawa T."/>
            <person name="Narise T."/>
            <person name="Kondo S."/>
            <person name="Saito H."/>
            <person name="Sato R."/>
            <person name="Murakawa M."/>
            <person name="Ihara Y."/>
            <person name="Oshima-Yamada Y."/>
            <person name="Ohtaka K."/>
            <person name="Satoh M."/>
            <person name="Sonobe K."/>
            <person name="Ishii M."/>
            <person name="Ohtani R."/>
            <person name="Kanamori-Sato M."/>
            <person name="Honoki R."/>
            <person name="Miyazaki D."/>
            <person name="Mochizuki H."/>
            <person name="Umetsu J."/>
            <person name="Higashi K."/>
            <person name="Shibata D."/>
            <person name="Kamiya Y."/>
            <person name="Sato N."/>
            <person name="Nakamura Y."/>
            <person name="Tabata S."/>
            <person name="Ida S."/>
            <person name="Kurokawa K."/>
            <person name="Ohta H."/>
        </authorList>
    </citation>
    <scope>NUCLEOTIDE SEQUENCE [LARGE SCALE GENOMIC DNA]</scope>
    <source>
        <strain evidence="2 3">NIES-2285</strain>
    </source>
</reference>
<evidence type="ECO:0000313" key="3">
    <source>
        <dbReference type="Proteomes" id="UP000054558"/>
    </source>
</evidence>
<dbReference type="AlphaFoldDB" id="A0A1Y1IQD5"/>
<dbReference type="Proteomes" id="UP000054558">
    <property type="component" value="Unassembled WGS sequence"/>
</dbReference>
<evidence type="ECO:0000256" key="1">
    <source>
        <dbReference type="SAM" id="MobiDB-lite"/>
    </source>
</evidence>
<name>A0A1Y1IQD5_KLENI</name>
<proteinExistence type="predicted"/>
<sequence>MRAAVRSSSDDIPDEEIVEEVTEVTKEEEEDPLTFAQQIALAHDVTKEEHAAYEAAQARKAEKHAKGQAAALAAFQAASKAAPPQMKKGANRKSFAKLGATGRLRPGAAVLKGFPAVPPGGNSRGEAAEGASQQAGDNCKNKVPEQGTKKAPARETEAKKAAAGISF</sequence>
<gene>
    <name evidence="2" type="ORF">KFL_012820010</name>
</gene>
<evidence type="ECO:0000313" key="2">
    <source>
        <dbReference type="EMBL" id="GAQ93070.1"/>
    </source>
</evidence>
<dbReference type="EMBL" id="DF238231">
    <property type="protein sequence ID" value="GAQ93070.1"/>
    <property type="molecule type" value="Genomic_DNA"/>
</dbReference>
<keyword evidence="3" id="KW-1185">Reference proteome</keyword>
<organism evidence="2 3">
    <name type="scientific">Klebsormidium nitens</name>
    <name type="common">Green alga</name>
    <name type="synonym">Ulothrix nitens</name>
    <dbReference type="NCBI Taxonomy" id="105231"/>
    <lineage>
        <taxon>Eukaryota</taxon>
        <taxon>Viridiplantae</taxon>
        <taxon>Streptophyta</taxon>
        <taxon>Klebsormidiophyceae</taxon>
        <taxon>Klebsormidiales</taxon>
        <taxon>Klebsormidiaceae</taxon>
        <taxon>Klebsormidium</taxon>
    </lineage>
</organism>
<feature type="region of interest" description="Disordered" evidence="1">
    <location>
        <begin position="110"/>
        <end position="167"/>
    </location>
</feature>